<dbReference type="InterPro" id="IPR014030">
    <property type="entry name" value="Ketoacyl_synth_N"/>
</dbReference>
<evidence type="ECO:0000313" key="5">
    <source>
        <dbReference type="EMBL" id="MEI5909140.1"/>
    </source>
</evidence>
<dbReference type="SMART" id="SM00825">
    <property type="entry name" value="PKS_KS"/>
    <property type="match status" value="1"/>
</dbReference>
<protein>
    <submittedName>
        <fullName evidence="5">Beta-ketoacyl synthase N-terminal-like domain-containing protein</fullName>
    </submittedName>
</protein>
<dbReference type="PANTHER" id="PTHR11712">
    <property type="entry name" value="POLYKETIDE SYNTHASE-RELATED"/>
    <property type="match status" value="1"/>
</dbReference>
<reference evidence="5 6" key="1">
    <citation type="journal article" date="2018" name="J. Microbiol.">
        <title>Bacillus spongiae sp. nov., isolated from sponge of Jeju Island.</title>
        <authorList>
            <person name="Lee G.E."/>
            <person name="Im W.T."/>
            <person name="Park J.S."/>
        </authorList>
    </citation>
    <scope>NUCLEOTIDE SEQUENCE [LARGE SCALE GENOMIC DNA]</scope>
    <source>
        <strain evidence="5 6">135PIL107-10</strain>
    </source>
</reference>
<evidence type="ECO:0000256" key="3">
    <source>
        <dbReference type="RuleBase" id="RU003694"/>
    </source>
</evidence>
<dbReference type="Pfam" id="PF02801">
    <property type="entry name" value="Ketoacyl-synt_C"/>
    <property type="match status" value="1"/>
</dbReference>
<dbReference type="InterPro" id="IPR016039">
    <property type="entry name" value="Thiolase-like"/>
</dbReference>
<dbReference type="InterPro" id="IPR000794">
    <property type="entry name" value="Beta-ketoacyl_synthase"/>
</dbReference>
<dbReference type="PROSITE" id="PS52004">
    <property type="entry name" value="KS3_2"/>
    <property type="match status" value="1"/>
</dbReference>
<sequence length="390" mass="42184">MDSIVVTGYGIKVPGALSKEEFRSILQKGTCTQSVLEGKGKKGASIIAGVIDDDFISMRERNYRKYPRSTRLALAATNDAVKMANLSYDPQRVGVIIGTSAGAILEIEEYSNVGLNLKKFPIHGVSLVDTHTLSATVSEHIGARGPTFTLTTGCTSSIDTMLLGKQLLRSGQIDACIVGGTDAPLGQWSINGFSKIRSLAFNTSIHQTGVPFSEDHHGLVLSEGAGICILEREEDAKNQNKTIYGHVRKVISRNEGKPMLKFDESGQEMLSVYKDTVKDYLPCYVNSQALGIETNDRIEAFVHQETFQSDVPITSIKGMIGHSFAAIGAIQLISALISIEHGFIPPTIKTRGKGFEELPIVLETKYQPVKVVSITTHGNSGNNACLLVTK</sequence>
<accession>A0ABU8HIP5</accession>
<evidence type="ECO:0000313" key="6">
    <source>
        <dbReference type="Proteomes" id="UP001312865"/>
    </source>
</evidence>
<evidence type="ECO:0000256" key="1">
    <source>
        <dbReference type="ARBA" id="ARBA00008467"/>
    </source>
</evidence>
<dbReference type="Pfam" id="PF00109">
    <property type="entry name" value="ketoacyl-synt"/>
    <property type="match status" value="1"/>
</dbReference>
<dbReference type="InterPro" id="IPR020841">
    <property type="entry name" value="PKS_Beta-ketoAc_synthase_dom"/>
</dbReference>
<evidence type="ECO:0000256" key="2">
    <source>
        <dbReference type="ARBA" id="ARBA00022679"/>
    </source>
</evidence>
<dbReference type="Gene3D" id="3.40.47.10">
    <property type="match status" value="2"/>
</dbReference>
<comment type="caution">
    <text evidence="5">The sequence shown here is derived from an EMBL/GenBank/DDBJ whole genome shotgun (WGS) entry which is preliminary data.</text>
</comment>
<proteinExistence type="inferred from homology"/>
<evidence type="ECO:0000259" key="4">
    <source>
        <dbReference type="PROSITE" id="PS52004"/>
    </source>
</evidence>
<dbReference type="Proteomes" id="UP001312865">
    <property type="component" value="Unassembled WGS sequence"/>
</dbReference>
<organism evidence="5 6">
    <name type="scientific">Bacillus spongiae</name>
    <dbReference type="NCBI Taxonomy" id="2683610"/>
    <lineage>
        <taxon>Bacteria</taxon>
        <taxon>Bacillati</taxon>
        <taxon>Bacillota</taxon>
        <taxon>Bacilli</taxon>
        <taxon>Bacillales</taxon>
        <taxon>Bacillaceae</taxon>
        <taxon>Bacillus</taxon>
    </lineage>
</organism>
<feature type="domain" description="Ketosynthase family 3 (KS3)" evidence="4">
    <location>
        <begin position="1"/>
        <end position="390"/>
    </location>
</feature>
<gene>
    <name evidence="5" type="ORF">WAK64_18990</name>
</gene>
<dbReference type="InterPro" id="IPR014031">
    <property type="entry name" value="Ketoacyl_synth_C"/>
</dbReference>
<dbReference type="PANTHER" id="PTHR11712:SF336">
    <property type="entry name" value="3-OXOACYL-[ACYL-CARRIER-PROTEIN] SYNTHASE, MITOCHONDRIAL"/>
    <property type="match status" value="1"/>
</dbReference>
<name>A0ABU8HIP5_9BACI</name>
<comment type="similarity">
    <text evidence="1 3">Belongs to the thiolase-like superfamily. Beta-ketoacyl-ACP synthases family.</text>
</comment>
<keyword evidence="2 3" id="KW-0808">Transferase</keyword>
<keyword evidence="6" id="KW-1185">Reference proteome</keyword>
<dbReference type="SUPFAM" id="SSF53901">
    <property type="entry name" value="Thiolase-like"/>
    <property type="match status" value="2"/>
</dbReference>
<dbReference type="EMBL" id="JBBAXC010000020">
    <property type="protein sequence ID" value="MEI5909140.1"/>
    <property type="molecule type" value="Genomic_DNA"/>
</dbReference>
<dbReference type="InterPro" id="IPR018201">
    <property type="entry name" value="Ketoacyl_synth_AS"/>
</dbReference>
<dbReference type="PROSITE" id="PS00606">
    <property type="entry name" value="KS3_1"/>
    <property type="match status" value="1"/>
</dbReference>